<evidence type="ECO:0000256" key="7">
    <source>
        <dbReference type="ARBA" id="ARBA00023136"/>
    </source>
</evidence>
<evidence type="ECO:0000256" key="1">
    <source>
        <dbReference type="ARBA" id="ARBA00004141"/>
    </source>
</evidence>
<accession>A0AAV5MT06</accession>
<sequence>MINSIILGLTSLALEPVGRAIVGVTNLWGLVNVILCLCLASTVVITKMAEARRSFHGPDYTLSAPVNIKVSARAVFGVLGVSLAVTYSIPFALASIYCSTTGGGQGLPLGVLNLSIVIPQMFVR</sequence>
<keyword evidence="3" id="KW-0762">Sugar transport</keyword>
<keyword evidence="2" id="KW-0813">Transport</keyword>
<dbReference type="GO" id="GO:0005886">
    <property type="term" value="C:plasma membrane"/>
    <property type="evidence" value="ECO:0007669"/>
    <property type="project" value="TreeGrafter"/>
</dbReference>
<keyword evidence="10" id="KW-1185">Reference proteome</keyword>
<comment type="subcellular location">
    <subcellularLocation>
        <location evidence="1">Membrane</location>
        <topology evidence="1">Multi-pass membrane protein</topology>
    </subcellularLocation>
</comment>
<keyword evidence="4 8" id="KW-0812">Transmembrane</keyword>
<evidence type="ECO:0000256" key="6">
    <source>
        <dbReference type="ARBA" id="ARBA00022989"/>
    </source>
</evidence>
<feature type="transmembrane region" description="Helical" evidence="8">
    <location>
        <begin position="105"/>
        <end position="123"/>
    </location>
</feature>
<dbReference type="PANTHER" id="PTHR19432:SF72">
    <property type="entry name" value="SUCROSE TRANSPORT PROTEIN SUC2-LIKE"/>
    <property type="match status" value="1"/>
</dbReference>
<gene>
    <name evidence="9" type="ORF">SLEP1_g58820</name>
</gene>
<comment type="caution">
    <text evidence="9">The sequence shown here is derived from an EMBL/GenBank/DDBJ whole genome shotgun (WGS) entry which is preliminary data.</text>
</comment>
<evidence type="ECO:0000256" key="8">
    <source>
        <dbReference type="SAM" id="Phobius"/>
    </source>
</evidence>
<protein>
    <submittedName>
        <fullName evidence="9">Uncharacterized protein</fullName>
    </submittedName>
</protein>
<keyword evidence="6 8" id="KW-1133">Transmembrane helix</keyword>
<dbReference type="PANTHER" id="PTHR19432">
    <property type="entry name" value="SUGAR TRANSPORTER"/>
    <property type="match status" value="1"/>
</dbReference>
<dbReference type="GO" id="GO:0008506">
    <property type="term" value="F:sucrose:proton symporter activity"/>
    <property type="evidence" value="ECO:0007669"/>
    <property type="project" value="TreeGrafter"/>
</dbReference>
<dbReference type="Proteomes" id="UP001054252">
    <property type="component" value="Unassembled WGS sequence"/>
</dbReference>
<evidence type="ECO:0000256" key="4">
    <source>
        <dbReference type="ARBA" id="ARBA00022692"/>
    </source>
</evidence>
<evidence type="ECO:0000313" key="10">
    <source>
        <dbReference type="Proteomes" id="UP001054252"/>
    </source>
</evidence>
<evidence type="ECO:0000256" key="5">
    <source>
        <dbReference type="ARBA" id="ARBA00022847"/>
    </source>
</evidence>
<organism evidence="9 10">
    <name type="scientific">Rubroshorea leprosula</name>
    <dbReference type="NCBI Taxonomy" id="152421"/>
    <lineage>
        <taxon>Eukaryota</taxon>
        <taxon>Viridiplantae</taxon>
        <taxon>Streptophyta</taxon>
        <taxon>Embryophyta</taxon>
        <taxon>Tracheophyta</taxon>
        <taxon>Spermatophyta</taxon>
        <taxon>Magnoliopsida</taxon>
        <taxon>eudicotyledons</taxon>
        <taxon>Gunneridae</taxon>
        <taxon>Pentapetalae</taxon>
        <taxon>rosids</taxon>
        <taxon>malvids</taxon>
        <taxon>Malvales</taxon>
        <taxon>Dipterocarpaceae</taxon>
        <taxon>Rubroshorea</taxon>
    </lineage>
</organism>
<dbReference type="AlphaFoldDB" id="A0AAV5MT06"/>
<name>A0AAV5MT06_9ROSI</name>
<proteinExistence type="predicted"/>
<evidence type="ECO:0000313" key="9">
    <source>
        <dbReference type="EMBL" id="GKV52229.1"/>
    </source>
</evidence>
<feature type="transmembrane region" description="Helical" evidence="8">
    <location>
        <begin position="29"/>
        <end position="49"/>
    </location>
</feature>
<evidence type="ECO:0000256" key="2">
    <source>
        <dbReference type="ARBA" id="ARBA00022448"/>
    </source>
</evidence>
<dbReference type="GO" id="GO:0005773">
    <property type="term" value="C:vacuole"/>
    <property type="evidence" value="ECO:0007669"/>
    <property type="project" value="TreeGrafter"/>
</dbReference>
<keyword evidence="7 8" id="KW-0472">Membrane</keyword>
<keyword evidence="5" id="KW-0769">Symport</keyword>
<dbReference type="EMBL" id="BPVZ01000639">
    <property type="protein sequence ID" value="GKV52229.1"/>
    <property type="molecule type" value="Genomic_DNA"/>
</dbReference>
<feature type="transmembrane region" description="Helical" evidence="8">
    <location>
        <begin position="70"/>
        <end position="93"/>
    </location>
</feature>
<reference evidence="9 10" key="1">
    <citation type="journal article" date="2021" name="Commun. Biol.">
        <title>The genome of Shorea leprosula (Dipterocarpaceae) highlights the ecological relevance of drought in aseasonal tropical rainforests.</title>
        <authorList>
            <person name="Ng K.K.S."/>
            <person name="Kobayashi M.J."/>
            <person name="Fawcett J.A."/>
            <person name="Hatakeyama M."/>
            <person name="Paape T."/>
            <person name="Ng C.H."/>
            <person name="Ang C.C."/>
            <person name="Tnah L.H."/>
            <person name="Lee C.T."/>
            <person name="Nishiyama T."/>
            <person name="Sese J."/>
            <person name="O'Brien M.J."/>
            <person name="Copetti D."/>
            <person name="Mohd Noor M.I."/>
            <person name="Ong R.C."/>
            <person name="Putra M."/>
            <person name="Sireger I.Z."/>
            <person name="Indrioko S."/>
            <person name="Kosugi Y."/>
            <person name="Izuno A."/>
            <person name="Isagi Y."/>
            <person name="Lee S.L."/>
            <person name="Shimizu K.K."/>
        </authorList>
    </citation>
    <scope>NUCLEOTIDE SEQUENCE [LARGE SCALE GENOMIC DNA]</scope>
    <source>
        <strain evidence="9">214</strain>
    </source>
</reference>
<evidence type="ECO:0000256" key="3">
    <source>
        <dbReference type="ARBA" id="ARBA00022597"/>
    </source>
</evidence>